<sequence length="214" mass="22007">MRTRTLLVTLAGAALLPAFATPALGAAPTIGNFGAVLAPVPHDPSADAGSEVSGHARVITVDDRATVVVTARGLSPNLPHVMHIHGDLQAHNECPGPEARDDLVADGLIETAEGLDDYGPIDVTFSTRGDTSPASALALDRAPVANQGGTLVYSRNIPIPTDVRQNLDDLHIVVHGADVDGDGQYGGRTTALGVPIEAELPVACGELDGRFVGH</sequence>
<comment type="caution">
    <text evidence="2">The sequence shown here is derived from an EMBL/GenBank/DDBJ whole genome shotgun (WGS) entry which is preliminary data.</text>
</comment>
<dbReference type="Proteomes" id="UP001597402">
    <property type="component" value="Unassembled WGS sequence"/>
</dbReference>
<keyword evidence="1" id="KW-0732">Signal</keyword>
<feature type="chain" id="PRO_5046087231" description="CHRD domain-containing protein" evidence="1">
    <location>
        <begin position="21"/>
        <end position="214"/>
    </location>
</feature>
<dbReference type="RefSeq" id="WP_376872028.1">
    <property type="nucleotide sequence ID" value="NZ_JBHUHP010000002.1"/>
</dbReference>
<evidence type="ECO:0000313" key="3">
    <source>
        <dbReference type="Proteomes" id="UP001597402"/>
    </source>
</evidence>
<evidence type="ECO:0008006" key="4">
    <source>
        <dbReference type="Google" id="ProtNLM"/>
    </source>
</evidence>
<proteinExistence type="predicted"/>
<protein>
    <recommendedName>
        <fullName evidence="4">CHRD domain-containing protein</fullName>
    </recommendedName>
</protein>
<evidence type="ECO:0000313" key="2">
    <source>
        <dbReference type="EMBL" id="MFD2090722.1"/>
    </source>
</evidence>
<feature type="signal peptide" evidence="1">
    <location>
        <begin position="1"/>
        <end position="20"/>
    </location>
</feature>
<keyword evidence="3" id="KW-1185">Reference proteome</keyword>
<evidence type="ECO:0000256" key="1">
    <source>
        <dbReference type="SAM" id="SignalP"/>
    </source>
</evidence>
<dbReference type="EMBL" id="JBHUHP010000002">
    <property type="protein sequence ID" value="MFD2090722.1"/>
    <property type="molecule type" value="Genomic_DNA"/>
</dbReference>
<reference evidence="3" key="1">
    <citation type="journal article" date="2019" name="Int. J. Syst. Evol. Microbiol.">
        <title>The Global Catalogue of Microorganisms (GCM) 10K type strain sequencing project: providing services to taxonomists for standard genome sequencing and annotation.</title>
        <authorList>
            <consortium name="The Broad Institute Genomics Platform"/>
            <consortium name="The Broad Institute Genome Sequencing Center for Infectious Disease"/>
            <person name="Wu L."/>
            <person name="Ma J."/>
        </authorList>
    </citation>
    <scope>NUCLEOTIDE SEQUENCE [LARGE SCALE GENOMIC DNA]</scope>
    <source>
        <strain evidence="3">JCM 3338</strain>
    </source>
</reference>
<name>A0ABW4X5Y8_9ACTN</name>
<gene>
    <name evidence="2" type="ORF">ACFSHS_03970</name>
</gene>
<organism evidence="2 3">
    <name type="scientific">Blastococcus deserti</name>
    <dbReference type="NCBI Taxonomy" id="2259033"/>
    <lineage>
        <taxon>Bacteria</taxon>
        <taxon>Bacillati</taxon>
        <taxon>Actinomycetota</taxon>
        <taxon>Actinomycetes</taxon>
        <taxon>Geodermatophilales</taxon>
        <taxon>Geodermatophilaceae</taxon>
        <taxon>Blastococcus</taxon>
    </lineage>
</organism>
<accession>A0ABW4X5Y8</accession>